<dbReference type="EMBL" id="LFYT02000011">
    <property type="protein sequence ID" value="PVE42788.1"/>
    <property type="molecule type" value="Genomic_DNA"/>
</dbReference>
<sequence length="108" mass="12418">MTLKNVFDRAAELFAVLSTRIRLRIIKVPCHGEKNTRQLLSQIDVAQPNMSQLMNIMYRSGIWGNRRHWAQMFYRFSDPAAAGVCWGHVNASCHGLSHELTTQNEEFV</sequence>
<accession>A0A2T7UDV5</accession>
<reference evidence="2" key="1">
    <citation type="submission" date="2017-04" db="EMBL/GenBank/DDBJ databases">
        <title>Unexpected and diverse lifestyles within the genus Limnohabitans.</title>
        <authorList>
            <person name="Kasalicky V."/>
            <person name="Mehrshad M."/>
            <person name="Andrei S.-A."/>
            <person name="Salcher M."/>
            <person name="Kratochvilova H."/>
            <person name="Simek K."/>
            <person name="Ghai R."/>
        </authorList>
    </citation>
    <scope>NUCLEOTIDE SEQUENCE [LARGE SCALE GENOMIC DNA]</scope>
    <source>
        <strain evidence="2">II-D5</strain>
    </source>
</reference>
<organism evidence="2 3">
    <name type="scientific">Limnohabitans planktonicus II-D5</name>
    <dbReference type="NCBI Taxonomy" id="1293045"/>
    <lineage>
        <taxon>Bacteria</taxon>
        <taxon>Pseudomonadati</taxon>
        <taxon>Pseudomonadota</taxon>
        <taxon>Betaproteobacteria</taxon>
        <taxon>Burkholderiales</taxon>
        <taxon>Comamonadaceae</taxon>
        <taxon>Limnohabitans</taxon>
    </lineage>
</organism>
<dbReference type="AlphaFoldDB" id="A0A2T7UDV5"/>
<dbReference type="InterPro" id="IPR036388">
    <property type="entry name" value="WH-like_DNA-bd_sf"/>
</dbReference>
<dbReference type="Gene3D" id="1.10.10.10">
    <property type="entry name" value="Winged helix-like DNA-binding domain superfamily/Winged helix DNA-binding domain"/>
    <property type="match status" value="1"/>
</dbReference>
<dbReference type="PROSITE" id="PS50987">
    <property type="entry name" value="HTH_ARSR_2"/>
    <property type="match status" value="1"/>
</dbReference>
<comment type="caution">
    <text evidence="2">The sequence shown here is derived from an EMBL/GenBank/DDBJ whole genome shotgun (WGS) entry which is preliminary data.</text>
</comment>
<gene>
    <name evidence="2" type="ORF">H663_010675</name>
</gene>
<evidence type="ECO:0000313" key="3">
    <source>
        <dbReference type="Proteomes" id="UP000037507"/>
    </source>
</evidence>
<dbReference type="InterPro" id="IPR001845">
    <property type="entry name" value="HTH_ArsR_DNA-bd_dom"/>
</dbReference>
<dbReference type="SUPFAM" id="SSF46785">
    <property type="entry name" value="Winged helix' DNA-binding domain"/>
    <property type="match status" value="1"/>
</dbReference>
<dbReference type="SMART" id="SM00418">
    <property type="entry name" value="HTH_ARSR"/>
    <property type="match status" value="1"/>
</dbReference>
<feature type="domain" description="HTH arsR-type" evidence="1">
    <location>
        <begin position="3"/>
        <end position="104"/>
    </location>
</feature>
<name>A0A2T7UDV5_9BURK</name>
<dbReference type="STRING" id="1293045.H663_08225"/>
<protein>
    <recommendedName>
        <fullName evidence="1">HTH arsR-type domain-containing protein</fullName>
    </recommendedName>
</protein>
<dbReference type="Proteomes" id="UP000037507">
    <property type="component" value="Unassembled WGS sequence"/>
</dbReference>
<evidence type="ECO:0000259" key="1">
    <source>
        <dbReference type="PROSITE" id="PS50987"/>
    </source>
</evidence>
<dbReference type="GO" id="GO:0003700">
    <property type="term" value="F:DNA-binding transcription factor activity"/>
    <property type="evidence" value="ECO:0007669"/>
    <property type="project" value="InterPro"/>
</dbReference>
<dbReference type="InterPro" id="IPR036390">
    <property type="entry name" value="WH_DNA-bd_sf"/>
</dbReference>
<keyword evidence="3" id="KW-1185">Reference proteome</keyword>
<evidence type="ECO:0000313" key="2">
    <source>
        <dbReference type="EMBL" id="PVE42788.1"/>
    </source>
</evidence>
<proteinExistence type="predicted"/>